<accession>A0A6J4NVS9</accession>
<dbReference type="AlphaFoldDB" id="A0A6J4NVS9"/>
<dbReference type="EMBL" id="CADCUQ010000335">
    <property type="protein sequence ID" value="CAA9396741.1"/>
    <property type="molecule type" value="Genomic_DNA"/>
</dbReference>
<reference evidence="2" key="1">
    <citation type="submission" date="2020-02" db="EMBL/GenBank/DDBJ databases">
        <authorList>
            <person name="Meier V. D."/>
        </authorList>
    </citation>
    <scope>NUCLEOTIDE SEQUENCE</scope>
    <source>
        <strain evidence="2">AVDCRST_MAG64</strain>
    </source>
</reference>
<sequence>MRGSYAPSHDVRRAARAGCTTSSRPAFPVSRVSNPCSSDEPRVGNP</sequence>
<organism evidence="2">
    <name type="scientific">uncultured Phycisphaerae bacterium</name>
    <dbReference type="NCBI Taxonomy" id="904963"/>
    <lineage>
        <taxon>Bacteria</taxon>
        <taxon>Pseudomonadati</taxon>
        <taxon>Planctomycetota</taxon>
        <taxon>Phycisphaerae</taxon>
        <taxon>environmental samples</taxon>
    </lineage>
</organism>
<evidence type="ECO:0000313" key="2">
    <source>
        <dbReference type="EMBL" id="CAA9396741.1"/>
    </source>
</evidence>
<protein>
    <submittedName>
        <fullName evidence="2">Uncharacterized protein</fullName>
    </submittedName>
</protein>
<evidence type="ECO:0000256" key="1">
    <source>
        <dbReference type="SAM" id="MobiDB-lite"/>
    </source>
</evidence>
<name>A0A6J4NVS9_9BACT</name>
<proteinExistence type="predicted"/>
<feature type="region of interest" description="Disordered" evidence="1">
    <location>
        <begin position="1"/>
        <end position="46"/>
    </location>
</feature>
<gene>
    <name evidence="2" type="ORF">AVDCRST_MAG64-1464</name>
</gene>